<name>A0AAW1S6V4_9CHLO</name>
<feature type="compositionally biased region" description="Basic and acidic residues" evidence="3">
    <location>
        <begin position="83"/>
        <end position="92"/>
    </location>
</feature>
<feature type="region of interest" description="Disordered" evidence="3">
    <location>
        <begin position="342"/>
        <end position="361"/>
    </location>
</feature>
<comment type="caution">
    <text evidence="4">The sequence shown here is derived from an EMBL/GenBank/DDBJ whole genome shotgun (WGS) entry which is preliminary data.</text>
</comment>
<proteinExistence type="predicted"/>
<sequence>MLLQVLDLAKRAAEGGAGGAGRWEAAKESCLRACAELARARAACSALEARGGGLAGQLEAGLAVLAAQPASTVGAALGSEGQVAERSDRSGSSREGPPDAGGRGECADNQAVPDTGGEGWASARGAAEGPAALSGPRMGARVVDAEMQSPARSSVADQPSVAIESHMDREPPRKKASWRLEADGNTSGTAEGPIRTRGAPEQESISEEPPRQLEQGARAGALGRKPVGDGRSAEGTEQDPERKEMRASAPPFNLAVRDEDLSAVPSGSAAGANAAPLHPSAEGEDAVATSPGSPASDEGRPRLALGGSSAHAGAATDDSTDEEGDAEREALREELLRRLEEEAVAARASAAVGRDAEDAAEGAAAALASQRKELRAALREASAAHAAALAPQLAALREEAEALEGEVQTGEVASAAATSEAAALAARLAEAEAGVRTAQEERAVEAEAAAKAAAAAGLEKLRRAADLAAGQVKAAHVQMAVAESRLAESALAAEGTAVRANELQARIAGLVAAADKTRAVGAAAGAAEDATARDLDLAQLAAENILAERVGLDMTAAVADADLKRESEALARTQAERGRAALRLKRAQLALAAIEELVPPLELERGAVTRLQESLEKDAAAAEAATGELRKDSDLLVDAFLKEEQKGEAAAALCMRELGAQRDAAARRAAAQSGHLRAAREALAVRKLELRDAARAAREAAEILELAELVKHQRNKFVHMAHLARQHAAELAGKVAVANSELGVLRLEAAEKAALLTRVLVDAGKERGRRDAFAQNVSRHHAELHAAEQRIEEQVNELGRLRATVASVSQAMATARCAYAQQLDARNATGLLLLDRGDEVCLLAERAHAQEAVLHRGAVELARRTDEERALRAEAGDVARALAAARGALPAGPALDSEGAGLRAALLLEQRRAGELSAALESPENQSRWRQLPGRVPSKEELAARIAQLQRCLDAGAGVFLERCELAEGMGGLTSHALRLAAAGRADALEVCMQVNEHQARLREADRRLIVAVAEVAVAHATAMQLGAQVESLATAAAAARAAAAAGGPPTPEAERAWQRHLRLTADATAARERAEALARAALCSTSGAPTTAQPRPQAYVPEALGIPKPYGRFSLFKPSGPGGALRHASMCRV</sequence>
<dbReference type="AlphaFoldDB" id="A0AAW1S6V4"/>
<feature type="coiled-coil region" evidence="2">
    <location>
        <begin position="777"/>
        <end position="804"/>
    </location>
</feature>
<evidence type="ECO:0000256" key="2">
    <source>
        <dbReference type="SAM" id="Coils"/>
    </source>
</evidence>
<protein>
    <submittedName>
        <fullName evidence="4">Uncharacterized protein</fullName>
    </submittedName>
</protein>
<dbReference type="PANTHER" id="PTHR32083">
    <property type="entry name" value="CILIA AND FLAGELLA-ASSOCIATED PROTEIN 58-RELATED"/>
    <property type="match status" value="1"/>
</dbReference>
<feature type="compositionally biased region" description="Basic and acidic residues" evidence="3">
    <location>
        <begin position="165"/>
        <end position="182"/>
    </location>
</feature>
<feature type="compositionally biased region" description="Basic and acidic residues" evidence="3">
    <location>
        <begin position="226"/>
        <end position="246"/>
    </location>
</feature>
<dbReference type="Proteomes" id="UP001445335">
    <property type="component" value="Unassembled WGS sequence"/>
</dbReference>
<evidence type="ECO:0000256" key="3">
    <source>
        <dbReference type="SAM" id="MobiDB-lite"/>
    </source>
</evidence>
<dbReference type="EMBL" id="JALJOU010000009">
    <property type="protein sequence ID" value="KAK9842003.1"/>
    <property type="molecule type" value="Genomic_DNA"/>
</dbReference>
<gene>
    <name evidence="4" type="ORF">WJX81_003691</name>
</gene>
<evidence type="ECO:0000313" key="4">
    <source>
        <dbReference type="EMBL" id="KAK9842003.1"/>
    </source>
</evidence>
<feature type="compositionally biased region" description="Low complexity" evidence="3">
    <location>
        <begin position="121"/>
        <end position="132"/>
    </location>
</feature>
<feature type="compositionally biased region" description="Low complexity" evidence="3">
    <location>
        <begin position="303"/>
        <end position="317"/>
    </location>
</feature>
<keyword evidence="1 2" id="KW-0175">Coiled coil</keyword>
<feature type="compositionally biased region" description="Low complexity" evidence="3">
    <location>
        <begin position="262"/>
        <end position="280"/>
    </location>
</feature>
<keyword evidence="5" id="KW-1185">Reference proteome</keyword>
<dbReference type="PANTHER" id="PTHR32083:SF34">
    <property type="entry name" value="COILED-COIL DOMAIN-CONTAINING PROTEIN 146"/>
    <property type="match status" value="1"/>
</dbReference>
<organism evidence="4 5">
    <name type="scientific">Elliptochloris bilobata</name>
    <dbReference type="NCBI Taxonomy" id="381761"/>
    <lineage>
        <taxon>Eukaryota</taxon>
        <taxon>Viridiplantae</taxon>
        <taxon>Chlorophyta</taxon>
        <taxon>core chlorophytes</taxon>
        <taxon>Trebouxiophyceae</taxon>
        <taxon>Trebouxiophyceae incertae sedis</taxon>
        <taxon>Elliptochloris clade</taxon>
        <taxon>Elliptochloris</taxon>
    </lineage>
</organism>
<feature type="region of interest" description="Disordered" evidence="3">
    <location>
        <begin position="76"/>
        <end position="335"/>
    </location>
</feature>
<accession>A0AAW1S6V4</accession>
<evidence type="ECO:0000256" key="1">
    <source>
        <dbReference type="ARBA" id="ARBA00023054"/>
    </source>
</evidence>
<reference evidence="4 5" key="1">
    <citation type="journal article" date="2024" name="Nat. Commun.">
        <title>Phylogenomics reveals the evolutionary origins of lichenization in chlorophyte algae.</title>
        <authorList>
            <person name="Puginier C."/>
            <person name="Libourel C."/>
            <person name="Otte J."/>
            <person name="Skaloud P."/>
            <person name="Haon M."/>
            <person name="Grisel S."/>
            <person name="Petersen M."/>
            <person name="Berrin J.G."/>
            <person name="Delaux P.M."/>
            <person name="Dal Grande F."/>
            <person name="Keller J."/>
        </authorList>
    </citation>
    <scope>NUCLEOTIDE SEQUENCE [LARGE SCALE GENOMIC DNA]</scope>
    <source>
        <strain evidence="4 5">SAG 245.80</strain>
    </source>
</reference>
<dbReference type="GO" id="GO:0005856">
    <property type="term" value="C:cytoskeleton"/>
    <property type="evidence" value="ECO:0007669"/>
    <property type="project" value="TreeGrafter"/>
</dbReference>
<evidence type="ECO:0000313" key="5">
    <source>
        <dbReference type="Proteomes" id="UP001445335"/>
    </source>
</evidence>